<reference evidence="5" key="1">
    <citation type="journal article" date="2014" name="Int. J. Syst. Evol. Microbiol.">
        <title>Complete genome sequence of Corynebacterium casei LMG S-19264T (=DSM 44701T), isolated from a smear-ripened cheese.</title>
        <authorList>
            <consortium name="US DOE Joint Genome Institute (JGI-PGF)"/>
            <person name="Walter F."/>
            <person name="Albersmeier A."/>
            <person name="Kalinowski J."/>
            <person name="Ruckert C."/>
        </authorList>
    </citation>
    <scope>NUCLEOTIDE SEQUENCE</scope>
    <source>
        <strain evidence="5">JCM 13306</strain>
    </source>
</reference>
<feature type="compositionally biased region" description="Basic and acidic residues" evidence="3">
    <location>
        <begin position="1"/>
        <end position="12"/>
    </location>
</feature>
<keyword evidence="1 2" id="KW-0238">DNA-binding</keyword>
<evidence type="ECO:0000256" key="3">
    <source>
        <dbReference type="SAM" id="MobiDB-lite"/>
    </source>
</evidence>
<comment type="caution">
    <text evidence="5">The sequence shown here is derived from an EMBL/GenBank/DDBJ whole genome shotgun (WGS) entry which is preliminary data.</text>
</comment>
<proteinExistence type="predicted"/>
<dbReference type="PANTHER" id="PTHR30055">
    <property type="entry name" value="HTH-TYPE TRANSCRIPTIONAL REGULATOR RUTR"/>
    <property type="match status" value="1"/>
</dbReference>
<reference evidence="5" key="2">
    <citation type="submission" date="2020-09" db="EMBL/GenBank/DDBJ databases">
        <authorList>
            <person name="Sun Q."/>
            <person name="Ohkuma M."/>
        </authorList>
    </citation>
    <scope>NUCLEOTIDE SEQUENCE</scope>
    <source>
        <strain evidence="5">JCM 13306</strain>
    </source>
</reference>
<dbReference type="PANTHER" id="PTHR30055:SF219">
    <property type="entry name" value="TRANSCRIPTIONAL REGULATORY PROTEIN"/>
    <property type="match status" value="1"/>
</dbReference>
<evidence type="ECO:0000313" key="5">
    <source>
        <dbReference type="EMBL" id="GHH48788.1"/>
    </source>
</evidence>
<feature type="DNA-binding region" description="H-T-H motif" evidence="2">
    <location>
        <begin position="60"/>
        <end position="79"/>
    </location>
</feature>
<dbReference type="EMBL" id="BNBA01000004">
    <property type="protein sequence ID" value="GHH48788.1"/>
    <property type="molecule type" value="Genomic_DNA"/>
</dbReference>
<protein>
    <submittedName>
        <fullName evidence="5">TetR family transcriptional regulator</fullName>
    </submittedName>
</protein>
<evidence type="ECO:0000256" key="2">
    <source>
        <dbReference type="PROSITE-ProRule" id="PRU00335"/>
    </source>
</evidence>
<dbReference type="AlphaFoldDB" id="A0A919F5U2"/>
<dbReference type="InterPro" id="IPR009057">
    <property type="entry name" value="Homeodomain-like_sf"/>
</dbReference>
<dbReference type="InterPro" id="IPR036271">
    <property type="entry name" value="Tet_transcr_reg_TetR-rel_C_sf"/>
</dbReference>
<sequence length="235" mass="24970">MVDPKPPRDAAGKRAAGTRKRAARPRAPGRPAVANGQDHQAGLLDAALACFAEQGIAGTRMRDVAQRAGVTPALVNYYFGDKEQLLRSVVETRLRPVAAGLVSRLAAAGDDLPATVHAFVEGVVAVVEQNPWWPQLWVREVLCEGGALRGLLTDEVGPQVARMMAARFADAQARGELNPGLDPRLLMTSLVGLTMFPAAGAPIWRRLLGAEELGMDAVAGHALALLWHGAWSGPR</sequence>
<feature type="region of interest" description="Disordered" evidence="3">
    <location>
        <begin position="1"/>
        <end position="37"/>
    </location>
</feature>
<evidence type="ECO:0000256" key="1">
    <source>
        <dbReference type="ARBA" id="ARBA00023125"/>
    </source>
</evidence>
<dbReference type="SUPFAM" id="SSF46689">
    <property type="entry name" value="Homeodomain-like"/>
    <property type="match status" value="1"/>
</dbReference>
<keyword evidence="6" id="KW-1185">Reference proteome</keyword>
<dbReference type="RefSeq" id="WP_434028578.1">
    <property type="nucleotide sequence ID" value="NZ_BNBA01000004.1"/>
</dbReference>
<dbReference type="SUPFAM" id="SSF48498">
    <property type="entry name" value="Tetracyclin repressor-like, C-terminal domain"/>
    <property type="match status" value="1"/>
</dbReference>
<dbReference type="GO" id="GO:0003700">
    <property type="term" value="F:DNA-binding transcription factor activity"/>
    <property type="evidence" value="ECO:0007669"/>
    <property type="project" value="TreeGrafter"/>
</dbReference>
<organism evidence="5 6">
    <name type="scientific">Xanthomonas boreopolis</name>
    <dbReference type="NCBI Taxonomy" id="86183"/>
    <lineage>
        <taxon>Bacteria</taxon>
        <taxon>Pseudomonadati</taxon>
        <taxon>Pseudomonadota</taxon>
        <taxon>Gammaproteobacteria</taxon>
        <taxon>Lysobacterales</taxon>
        <taxon>Lysobacteraceae</taxon>
        <taxon>Xanthomonas</taxon>
    </lineage>
</organism>
<dbReference type="InterPro" id="IPR050109">
    <property type="entry name" value="HTH-type_TetR-like_transc_reg"/>
</dbReference>
<name>A0A919F5U2_9XANT</name>
<accession>A0A919F5U2</accession>
<feature type="domain" description="HTH tetR-type" evidence="4">
    <location>
        <begin position="37"/>
        <end position="97"/>
    </location>
</feature>
<dbReference type="Pfam" id="PF00440">
    <property type="entry name" value="TetR_N"/>
    <property type="match status" value="1"/>
</dbReference>
<dbReference type="PRINTS" id="PR00455">
    <property type="entry name" value="HTHTETR"/>
</dbReference>
<gene>
    <name evidence="5" type="ORF">GCM10009090_07290</name>
</gene>
<evidence type="ECO:0000313" key="6">
    <source>
        <dbReference type="Proteomes" id="UP000623958"/>
    </source>
</evidence>
<dbReference type="PROSITE" id="PS50977">
    <property type="entry name" value="HTH_TETR_2"/>
    <property type="match status" value="1"/>
</dbReference>
<evidence type="ECO:0000259" key="4">
    <source>
        <dbReference type="PROSITE" id="PS50977"/>
    </source>
</evidence>
<dbReference type="Proteomes" id="UP000623958">
    <property type="component" value="Unassembled WGS sequence"/>
</dbReference>
<dbReference type="InterPro" id="IPR001647">
    <property type="entry name" value="HTH_TetR"/>
</dbReference>
<dbReference type="GO" id="GO:0000976">
    <property type="term" value="F:transcription cis-regulatory region binding"/>
    <property type="evidence" value="ECO:0007669"/>
    <property type="project" value="TreeGrafter"/>
</dbReference>
<dbReference type="Gene3D" id="1.10.357.10">
    <property type="entry name" value="Tetracycline Repressor, domain 2"/>
    <property type="match status" value="1"/>
</dbReference>